<keyword evidence="4 6" id="KW-1133">Transmembrane helix</keyword>
<feature type="transmembrane region" description="Helical" evidence="6">
    <location>
        <begin position="297"/>
        <end position="317"/>
    </location>
</feature>
<feature type="transmembrane region" description="Helical" evidence="6">
    <location>
        <begin position="12"/>
        <end position="29"/>
    </location>
</feature>
<dbReference type="GO" id="GO:0016020">
    <property type="term" value="C:membrane"/>
    <property type="evidence" value="ECO:0000318"/>
    <property type="project" value="GO_Central"/>
</dbReference>
<dbReference type="InterPro" id="IPR000109">
    <property type="entry name" value="POT_fam"/>
</dbReference>
<dbReference type="Proteomes" id="UP000813463">
    <property type="component" value="Chromosome 5"/>
</dbReference>
<evidence type="ECO:0000256" key="5">
    <source>
        <dbReference type="ARBA" id="ARBA00023136"/>
    </source>
</evidence>
<dbReference type="RefSeq" id="XP_021839753.2">
    <property type="nucleotide sequence ID" value="XM_021984061.2"/>
</dbReference>
<evidence type="ECO:0000256" key="4">
    <source>
        <dbReference type="ARBA" id="ARBA00022989"/>
    </source>
</evidence>
<feature type="transmembrane region" description="Helical" evidence="6">
    <location>
        <begin position="420"/>
        <end position="443"/>
    </location>
</feature>
<dbReference type="PANTHER" id="PTHR11654">
    <property type="entry name" value="OLIGOPEPTIDE TRANSPORTER-RELATED"/>
    <property type="match status" value="1"/>
</dbReference>
<dbReference type="GO" id="GO:0022857">
    <property type="term" value="F:transmembrane transporter activity"/>
    <property type="evidence" value="ECO:0000318"/>
    <property type="project" value="GO_Central"/>
</dbReference>
<evidence type="ECO:0000256" key="2">
    <source>
        <dbReference type="ARBA" id="ARBA00005982"/>
    </source>
</evidence>
<feature type="transmembrane region" description="Helical" evidence="6">
    <location>
        <begin position="371"/>
        <end position="392"/>
    </location>
</feature>
<gene>
    <name evidence="8" type="primary">LOC110779575</name>
</gene>
<evidence type="ECO:0000256" key="1">
    <source>
        <dbReference type="ARBA" id="ARBA00004141"/>
    </source>
</evidence>
<proteinExistence type="inferred from homology"/>
<dbReference type="InterPro" id="IPR036259">
    <property type="entry name" value="MFS_trans_sf"/>
</dbReference>
<name>A0A9R0JMH8_SPIOL</name>
<evidence type="ECO:0000256" key="6">
    <source>
        <dbReference type="SAM" id="Phobius"/>
    </source>
</evidence>
<reference evidence="8" key="2">
    <citation type="submission" date="2025-08" db="UniProtKB">
        <authorList>
            <consortium name="RefSeq"/>
        </authorList>
    </citation>
    <scope>IDENTIFICATION</scope>
    <source>
        <tissue evidence="8">Leaf</tissue>
    </source>
</reference>
<protein>
    <submittedName>
        <fullName evidence="8">Protein NRT1/ PTR FAMILY 5.5-like</fullName>
    </submittedName>
</protein>
<evidence type="ECO:0000313" key="7">
    <source>
        <dbReference type="Proteomes" id="UP000813463"/>
    </source>
</evidence>
<organism evidence="7 8">
    <name type="scientific">Spinacia oleracea</name>
    <name type="common">Spinach</name>
    <dbReference type="NCBI Taxonomy" id="3562"/>
    <lineage>
        <taxon>Eukaryota</taxon>
        <taxon>Viridiplantae</taxon>
        <taxon>Streptophyta</taxon>
        <taxon>Embryophyta</taxon>
        <taxon>Tracheophyta</taxon>
        <taxon>Spermatophyta</taxon>
        <taxon>Magnoliopsida</taxon>
        <taxon>eudicotyledons</taxon>
        <taxon>Gunneridae</taxon>
        <taxon>Pentapetalae</taxon>
        <taxon>Caryophyllales</taxon>
        <taxon>Chenopodiaceae</taxon>
        <taxon>Chenopodioideae</taxon>
        <taxon>Anserineae</taxon>
        <taxon>Spinacia</taxon>
    </lineage>
</organism>
<keyword evidence="5 6" id="KW-0472">Membrane</keyword>
<feature type="transmembrane region" description="Helical" evidence="6">
    <location>
        <begin position="35"/>
        <end position="53"/>
    </location>
</feature>
<comment type="subcellular location">
    <subcellularLocation>
        <location evidence="1">Membrane</location>
        <topology evidence="1">Multi-pass membrane protein</topology>
    </subcellularLocation>
</comment>
<sequence>MLAILSSMHFFGNYILWMMMVYLTDVMGLECTHAAAIMSIWFGLVKVMPLAFLHLGDSFLGNFTILLLGIISNMLGFGLLWLSTPPILANTTGNCGAYKPECIGDQQKQLFYTGLALTAMGNAAHSASYSFFLAEQSSDVAGGGFECEFANCSCCGFTCRNSLTGLAALLTLAFVKPWAVLFGIGSIFGVISLVVLLLRISRYNYVKPKGSGLTTYFRVLFAASTKMCNARPLNVDELHEKHNLNVNQLLPHTEELRCLDKAAVVLPHPPLQQQETDKWRLCSVTEVEETKTFVRAIPIWMTFILCGVVSSLGPTYFLEQVNRMNPKVGRTKIPLVLFLWLYAQFRNIFTVLFGGILNAATSLLTVSTARYLARIGFGIAMLFAILSCIAAAKVEERRLRVVNILGLADKPDEIVPLNRFWVLPQFALLGGLDGIYMLAYTHFALDQSSLSTVKYFVTVANAFSGFGFIGSALCVYIVGSISEKISGTNWFLDTLNTSRLDNYYWFLATLITVNLLVYILLAIFYRFRRSRLEARHGRYPSH</sequence>
<dbReference type="KEGG" id="soe:110779575"/>
<keyword evidence="7" id="KW-1185">Reference proteome</keyword>
<feature type="transmembrane region" description="Helical" evidence="6">
    <location>
        <begin position="502"/>
        <end position="525"/>
    </location>
</feature>
<dbReference type="AlphaFoldDB" id="A0A9R0JMH8"/>
<evidence type="ECO:0000313" key="8">
    <source>
        <dbReference type="RefSeq" id="XP_021839753.2"/>
    </source>
</evidence>
<dbReference type="GO" id="GO:0055085">
    <property type="term" value="P:transmembrane transport"/>
    <property type="evidence" value="ECO:0000318"/>
    <property type="project" value="GO_Central"/>
</dbReference>
<accession>A0A9R0JMH8</accession>
<dbReference type="Pfam" id="PF00854">
    <property type="entry name" value="PTR2"/>
    <property type="match status" value="1"/>
</dbReference>
<dbReference type="Gene3D" id="1.20.1250.20">
    <property type="entry name" value="MFS general substrate transporter like domains"/>
    <property type="match status" value="1"/>
</dbReference>
<reference evidence="7" key="1">
    <citation type="journal article" date="2021" name="Nat. Commun.">
        <title>Genomic analyses provide insights into spinach domestication and the genetic basis of agronomic traits.</title>
        <authorList>
            <person name="Cai X."/>
            <person name="Sun X."/>
            <person name="Xu C."/>
            <person name="Sun H."/>
            <person name="Wang X."/>
            <person name="Ge C."/>
            <person name="Zhang Z."/>
            <person name="Wang Q."/>
            <person name="Fei Z."/>
            <person name="Jiao C."/>
            <person name="Wang Q."/>
        </authorList>
    </citation>
    <scope>NUCLEOTIDE SEQUENCE [LARGE SCALE GENOMIC DNA]</scope>
    <source>
        <strain evidence="7">cv. Varoflay</strain>
    </source>
</reference>
<keyword evidence="3 6" id="KW-0812">Transmembrane</keyword>
<feature type="transmembrane region" description="Helical" evidence="6">
    <location>
        <begin position="455"/>
        <end position="482"/>
    </location>
</feature>
<feature type="transmembrane region" description="Helical" evidence="6">
    <location>
        <begin position="60"/>
        <end position="82"/>
    </location>
</feature>
<evidence type="ECO:0000256" key="3">
    <source>
        <dbReference type="ARBA" id="ARBA00022692"/>
    </source>
</evidence>
<feature type="transmembrane region" description="Helical" evidence="6">
    <location>
        <begin position="337"/>
        <end position="359"/>
    </location>
</feature>
<comment type="similarity">
    <text evidence="2">Belongs to the major facilitator superfamily. Proton-dependent oligopeptide transporter (POT/PTR) (TC 2.A.17) family.</text>
</comment>
<feature type="transmembrane region" description="Helical" evidence="6">
    <location>
        <begin position="178"/>
        <end position="198"/>
    </location>
</feature>
<dbReference type="SUPFAM" id="SSF103473">
    <property type="entry name" value="MFS general substrate transporter"/>
    <property type="match status" value="1"/>
</dbReference>
<dbReference type="GeneID" id="110779575"/>